<feature type="domain" description="Thioredoxin" evidence="2">
    <location>
        <begin position="77"/>
        <end position="206"/>
    </location>
</feature>
<reference evidence="3 4" key="1">
    <citation type="submission" date="2018-07" db="EMBL/GenBank/DDBJ databases">
        <title>Genome sequence of Erythrobacter strain YH-07, an antagonistic bacterium isolated from Yellow Sea.</title>
        <authorList>
            <person name="Tang T."/>
            <person name="Liu Q."/>
            <person name="Sun X."/>
        </authorList>
    </citation>
    <scope>NUCLEOTIDE SEQUENCE [LARGE SCALE GENOMIC DNA]</scope>
    <source>
        <strain evidence="3 4">YH-07</strain>
        <plasmid evidence="3 4">unnamed</plasmid>
    </source>
</reference>
<dbReference type="EMBL" id="CP031358">
    <property type="protein sequence ID" value="AXK44121.1"/>
    <property type="molecule type" value="Genomic_DNA"/>
</dbReference>
<dbReference type="Gene3D" id="3.40.30.10">
    <property type="entry name" value="Glutaredoxin"/>
    <property type="match status" value="1"/>
</dbReference>
<dbReference type="AlphaFoldDB" id="A0A345YJL9"/>
<dbReference type="KEGG" id="err:DVR09_16850"/>
<feature type="chain" id="PRO_5016608416" description="Thioredoxin domain-containing protein" evidence="1">
    <location>
        <begin position="39"/>
        <end position="254"/>
    </location>
</feature>
<geneLocation type="plasmid" evidence="3 4">
    <name>unnamed</name>
</geneLocation>
<dbReference type="PANTHER" id="PTHR35891">
    <property type="entry name" value="THIOL:DISULFIDE INTERCHANGE PROTEIN DSBA"/>
    <property type="match status" value="1"/>
</dbReference>
<protein>
    <recommendedName>
        <fullName evidence="2">Thioredoxin domain-containing protein</fullName>
    </recommendedName>
</protein>
<evidence type="ECO:0000313" key="3">
    <source>
        <dbReference type="EMBL" id="AXK44121.1"/>
    </source>
</evidence>
<keyword evidence="1" id="KW-0732">Signal</keyword>
<organism evidence="3 4">
    <name type="scientific">Erythrobacter aureus</name>
    <dbReference type="NCBI Taxonomy" id="2182384"/>
    <lineage>
        <taxon>Bacteria</taxon>
        <taxon>Pseudomonadati</taxon>
        <taxon>Pseudomonadota</taxon>
        <taxon>Alphaproteobacteria</taxon>
        <taxon>Sphingomonadales</taxon>
        <taxon>Erythrobacteraceae</taxon>
        <taxon>Erythrobacter/Porphyrobacter group</taxon>
        <taxon>Erythrobacter</taxon>
    </lineage>
</organism>
<dbReference type="SUPFAM" id="SSF52833">
    <property type="entry name" value="Thioredoxin-like"/>
    <property type="match status" value="1"/>
</dbReference>
<dbReference type="Proteomes" id="UP000254508">
    <property type="component" value="Plasmid unnamed"/>
</dbReference>
<dbReference type="InterPro" id="IPR036249">
    <property type="entry name" value="Thioredoxin-like_sf"/>
</dbReference>
<dbReference type="PROSITE" id="PS51352">
    <property type="entry name" value="THIOREDOXIN_2"/>
    <property type="match status" value="1"/>
</dbReference>
<keyword evidence="3" id="KW-0614">Plasmid</keyword>
<name>A0A345YJL9_9SPHN</name>
<evidence type="ECO:0000259" key="2">
    <source>
        <dbReference type="PROSITE" id="PS51352"/>
    </source>
</evidence>
<accession>A0A345YJL9</accession>
<proteinExistence type="predicted"/>
<dbReference type="OrthoDB" id="12976at2"/>
<evidence type="ECO:0000313" key="4">
    <source>
        <dbReference type="Proteomes" id="UP000254508"/>
    </source>
</evidence>
<dbReference type="PANTHER" id="PTHR35891:SF3">
    <property type="entry name" value="THIOL:DISULFIDE INTERCHANGE PROTEIN DSBL"/>
    <property type="match status" value="1"/>
</dbReference>
<dbReference type="InterPro" id="IPR013766">
    <property type="entry name" value="Thioredoxin_domain"/>
</dbReference>
<feature type="signal peptide" evidence="1">
    <location>
        <begin position="1"/>
        <end position="38"/>
    </location>
</feature>
<keyword evidence="4" id="KW-1185">Reference proteome</keyword>
<dbReference type="Pfam" id="PF01323">
    <property type="entry name" value="DSBA"/>
    <property type="match status" value="1"/>
</dbReference>
<evidence type="ECO:0000256" key="1">
    <source>
        <dbReference type="SAM" id="SignalP"/>
    </source>
</evidence>
<dbReference type="GO" id="GO:0016491">
    <property type="term" value="F:oxidoreductase activity"/>
    <property type="evidence" value="ECO:0007669"/>
    <property type="project" value="InterPro"/>
</dbReference>
<dbReference type="InterPro" id="IPR050824">
    <property type="entry name" value="Thiol_disulfide_DsbA"/>
</dbReference>
<dbReference type="InterPro" id="IPR001853">
    <property type="entry name" value="DSBA-like_thioredoxin_dom"/>
</dbReference>
<gene>
    <name evidence="3" type="ORF">DVR09_16850</name>
</gene>
<sequence length="254" mass="26343">MLGPKEYTMKIINRLFCATAAVACASATVLVAASPANAHDAGVTAEEVAAILRENPEIVMEAMQLAQQKQREMETQALAARVAPVASTIFAGDKQVAFVGPEDGTAIIEFFDYNCGFCKRFSAETAKPLVAEGKTKIFLVHTPILGEGSVRMAELAAAANLQGKFAPAHNFLIENGAKTAAEADALIPQLIAAAGLDKRKFDKALADGSAKAQADHNAALAEKAGVAGTPMVYANGQAIPGAIPLGPLKQILGS</sequence>